<name>A0ACC0A222_CATRO</name>
<accession>A0ACC0A222</accession>
<comment type="caution">
    <text evidence="1">The sequence shown here is derived from an EMBL/GenBank/DDBJ whole genome shotgun (WGS) entry which is preliminary data.</text>
</comment>
<protein>
    <submittedName>
        <fullName evidence="1">Uncharacterized protein</fullName>
    </submittedName>
</protein>
<proteinExistence type="predicted"/>
<reference evidence="2" key="1">
    <citation type="journal article" date="2023" name="Nat. Plants">
        <title>Single-cell RNA sequencing provides a high-resolution roadmap for understanding the multicellular compartmentation of specialized metabolism.</title>
        <authorList>
            <person name="Sun S."/>
            <person name="Shen X."/>
            <person name="Li Y."/>
            <person name="Li Y."/>
            <person name="Wang S."/>
            <person name="Li R."/>
            <person name="Zhang H."/>
            <person name="Shen G."/>
            <person name="Guo B."/>
            <person name="Wei J."/>
            <person name="Xu J."/>
            <person name="St-Pierre B."/>
            <person name="Chen S."/>
            <person name="Sun C."/>
        </authorList>
    </citation>
    <scope>NUCLEOTIDE SEQUENCE [LARGE SCALE GENOMIC DNA]</scope>
</reference>
<sequence>MRTGITIRWIANVNPCDTTISSDLLIAGVIQRLGSYSRTIPNTKSPLVPGIEMNSMLCPPVCVIIPSQLDLVQVQMSINCIWNHLSPCELAHHTSGIVVLNYLVTYERDLCPPQVRWNQRTAAGYSQMMCTILRQEEQEGRPKSPSSAEAAMQVYATMPNLN</sequence>
<keyword evidence="2" id="KW-1185">Reference proteome</keyword>
<evidence type="ECO:0000313" key="1">
    <source>
        <dbReference type="EMBL" id="KAI5654621.1"/>
    </source>
</evidence>
<gene>
    <name evidence="1" type="ORF">M9H77_31808</name>
</gene>
<organism evidence="1 2">
    <name type="scientific">Catharanthus roseus</name>
    <name type="common">Madagascar periwinkle</name>
    <name type="synonym">Vinca rosea</name>
    <dbReference type="NCBI Taxonomy" id="4058"/>
    <lineage>
        <taxon>Eukaryota</taxon>
        <taxon>Viridiplantae</taxon>
        <taxon>Streptophyta</taxon>
        <taxon>Embryophyta</taxon>
        <taxon>Tracheophyta</taxon>
        <taxon>Spermatophyta</taxon>
        <taxon>Magnoliopsida</taxon>
        <taxon>eudicotyledons</taxon>
        <taxon>Gunneridae</taxon>
        <taxon>Pentapetalae</taxon>
        <taxon>asterids</taxon>
        <taxon>lamiids</taxon>
        <taxon>Gentianales</taxon>
        <taxon>Apocynaceae</taxon>
        <taxon>Rauvolfioideae</taxon>
        <taxon>Vinceae</taxon>
        <taxon>Catharanthinae</taxon>
        <taxon>Catharanthus</taxon>
    </lineage>
</organism>
<evidence type="ECO:0000313" key="2">
    <source>
        <dbReference type="Proteomes" id="UP001060085"/>
    </source>
</evidence>
<dbReference type="Proteomes" id="UP001060085">
    <property type="component" value="Linkage Group LG07"/>
</dbReference>
<dbReference type="EMBL" id="CM044707">
    <property type="protein sequence ID" value="KAI5654621.1"/>
    <property type="molecule type" value="Genomic_DNA"/>
</dbReference>